<name>A0A6J6RPT9_9ZZZZ</name>
<evidence type="ECO:0000313" key="1">
    <source>
        <dbReference type="EMBL" id="CAB4724514.1"/>
    </source>
</evidence>
<dbReference type="EMBL" id="CAFARE010000062">
    <property type="protein sequence ID" value="CAB4839080.1"/>
    <property type="molecule type" value="Genomic_DNA"/>
</dbReference>
<protein>
    <submittedName>
        <fullName evidence="1">Unannotated protein</fullName>
    </submittedName>
</protein>
<dbReference type="EMBL" id="CAEZYI010000062">
    <property type="protein sequence ID" value="CAB4724514.1"/>
    <property type="molecule type" value="Genomic_DNA"/>
</dbReference>
<dbReference type="AlphaFoldDB" id="A0A6J6RPT9"/>
<organism evidence="1">
    <name type="scientific">freshwater metagenome</name>
    <dbReference type="NCBI Taxonomy" id="449393"/>
    <lineage>
        <taxon>unclassified sequences</taxon>
        <taxon>metagenomes</taxon>
        <taxon>ecological metagenomes</taxon>
    </lineage>
</organism>
<gene>
    <name evidence="1" type="ORF">UFOPK2662_00973</name>
    <name evidence="2" type="ORF">UFOPK3232_01221</name>
    <name evidence="3" type="ORF">UFOPK4242_00945</name>
</gene>
<dbReference type="EMBL" id="CAFBQC010000049">
    <property type="protein sequence ID" value="CAB5043046.1"/>
    <property type="molecule type" value="Genomic_DNA"/>
</dbReference>
<reference evidence="1" key="1">
    <citation type="submission" date="2020-05" db="EMBL/GenBank/DDBJ databases">
        <authorList>
            <person name="Chiriac C."/>
            <person name="Salcher M."/>
            <person name="Ghai R."/>
            <person name="Kavagutti S V."/>
        </authorList>
    </citation>
    <scope>NUCLEOTIDE SEQUENCE</scope>
</reference>
<evidence type="ECO:0000313" key="2">
    <source>
        <dbReference type="EMBL" id="CAB4839080.1"/>
    </source>
</evidence>
<evidence type="ECO:0000313" key="3">
    <source>
        <dbReference type="EMBL" id="CAB5043046.1"/>
    </source>
</evidence>
<accession>A0A6J6RPT9</accession>
<sequence length="169" mass="18843">MQRLSSPAAALAVRGHLTIHSAPSALRQHIDWAIQELLGATIACHWTPQPLKAGTFTCTLTWRDRTGVAAQLASSLRSWHYITFEVHEDTNSGGVLFRFTPELGIHRAVTDLSGAVIITEDQLENVLRNNHDEESIRAGVALIIGNNWEYELERFRGVNHQEISTLRAI</sequence>
<dbReference type="Pfam" id="PF11343">
    <property type="entry name" value="DUF3145"/>
    <property type="match status" value="1"/>
</dbReference>
<proteinExistence type="predicted"/>
<dbReference type="InterPro" id="IPR021491">
    <property type="entry name" value="DUF3145"/>
</dbReference>